<reference evidence="6" key="2">
    <citation type="submission" date="2023-04" db="EMBL/GenBank/DDBJ databases">
        <authorList>
            <person name="Bruccoleri R.E."/>
            <person name="Oakeley E.J."/>
            <person name="Faust A.-M."/>
            <person name="Dessus-Babus S."/>
            <person name="Altorfer M."/>
            <person name="Burckhardt D."/>
            <person name="Oertli M."/>
            <person name="Naumann U."/>
            <person name="Petersen F."/>
            <person name="Wong J."/>
        </authorList>
    </citation>
    <scope>NUCLEOTIDE SEQUENCE</scope>
    <source>
        <strain evidence="6">GSM-AAB239-AS_SAM_17_03QT</strain>
        <tissue evidence="6">Leaf</tissue>
    </source>
</reference>
<feature type="domain" description="HIT" evidence="5">
    <location>
        <begin position="57"/>
        <end position="164"/>
    </location>
</feature>
<dbReference type="GO" id="GO:0047627">
    <property type="term" value="F:adenylylsulfatase activity"/>
    <property type="evidence" value="ECO:0007669"/>
    <property type="project" value="TreeGrafter"/>
</dbReference>
<evidence type="ECO:0000259" key="5">
    <source>
        <dbReference type="PROSITE" id="PS51084"/>
    </source>
</evidence>
<dbReference type="PRINTS" id="PR00332">
    <property type="entry name" value="HISTRIAD"/>
</dbReference>
<dbReference type="AlphaFoldDB" id="A0AAX6FN96"/>
<feature type="short sequence motif" description="Histidine triad motif" evidence="2 3">
    <location>
        <begin position="149"/>
        <end position="153"/>
    </location>
</feature>
<sequence length="208" mass="23128">MEQQRRLSVVMAHLHPTPHPGRPFPQDQRPGSDDLSPLACRGEAGAKKEEEEEQDCVFCSIVRGKTPAFKIYEDDVCICILDSNPLSCGHSLIIPKLHYPSLGSTPPLVVASMCSKVPFLSNAIMKATQSDSFNLLVNSGSAAGQEIFHTHFHIIPRKAGDKLWPSENSRRRRIKYNKETSRLVDCIREKLSALSDVSCVHEVVLPKN</sequence>
<proteinExistence type="predicted"/>
<keyword evidence="7" id="KW-1185">Reference proteome</keyword>
<dbReference type="EMBL" id="JANAVB010027598">
    <property type="protein sequence ID" value="KAJ6817802.1"/>
    <property type="molecule type" value="Genomic_DNA"/>
</dbReference>
<dbReference type="PROSITE" id="PS51084">
    <property type="entry name" value="HIT_2"/>
    <property type="match status" value="1"/>
</dbReference>
<evidence type="ECO:0000313" key="6">
    <source>
        <dbReference type="EMBL" id="KAJ6817802.1"/>
    </source>
</evidence>
<dbReference type="InterPro" id="IPR011146">
    <property type="entry name" value="HIT-like"/>
</dbReference>
<protein>
    <submittedName>
        <fullName evidence="6">Adenylylsulfatase HINT3 isoform X2</fullName>
    </submittedName>
</protein>
<accession>A0AAX6FN96</accession>
<evidence type="ECO:0000313" key="7">
    <source>
        <dbReference type="Proteomes" id="UP001140949"/>
    </source>
</evidence>
<reference evidence="6" key="1">
    <citation type="journal article" date="2023" name="GigaByte">
        <title>Genome assembly of the bearded iris, Iris pallida Lam.</title>
        <authorList>
            <person name="Bruccoleri R.E."/>
            <person name="Oakeley E.J."/>
            <person name="Faust A.M.E."/>
            <person name="Altorfer M."/>
            <person name="Dessus-Babus S."/>
            <person name="Burckhardt D."/>
            <person name="Oertli M."/>
            <person name="Naumann U."/>
            <person name="Petersen F."/>
            <person name="Wong J."/>
        </authorList>
    </citation>
    <scope>NUCLEOTIDE SEQUENCE</scope>
    <source>
        <strain evidence="6">GSM-AAB239-AS_SAM_17_03QT</strain>
    </source>
</reference>
<dbReference type="Gene3D" id="3.30.428.10">
    <property type="entry name" value="HIT-like"/>
    <property type="match status" value="1"/>
</dbReference>
<dbReference type="InterPro" id="IPR001310">
    <property type="entry name" value="Histidine_triad_HIT"/>
</dbReference>
<evidence type="ECO:0000256" key="4">
    <source>
        <dbReference type="SAM" id="MobiDB-lite"/>
    </source>
</evidence>
<evidence type="ECO:0000256" key="2">
    <source>
        <dbReference type="PIRSR" id="PIRSR601310-3"/>
    </source>
</evidence>
<name>A0AAX6FN96_IRIPA</name>
<dbReference type="Pfam" id="PF01230">
    <property type="entry name" value="HIT"/>
    <property type="match status" value="1"/>
</dbReference>
<comment type="caution">
    <text evidence="6">The sequence shown here is derived from an EMBL/GenBank/DDBJ whole genome shotgun (WGS) entry which is preliminary data.</text>
</comment>
<feature type="active site" description="Tele-AMP-histidine intermediate" evidence="1">
    <location>
        <position position="151"/>
    </location>
</feature>
<dbReference type="PANTHER" id="PTHR47670:SF1">
    <property type="entry name" value="ADENYLYLSULFATASE HINT3"/>
    <property type="match status" value="1"/>
</dbReference>
<dbReference type="GO" id="GO:0006790">
    <property type="term" value="P:sulfur compound metabolic process"/>
    <property type="evidence" value="ECO:0007669"/>
    <property type="project" value="TreeGrafter"/>
</dbReference>
<organism evidence="6 7">
    <name type="scientific">Iris pallida</name>
    <name type="common">Sweet iris</name>
    <dbReference type="NCBI Taxonomy" id="29817"/>
    <lineage>
        <taxon>Eukaryota</taxon>
        <taxon>Viridiplantae</taxon>
        <taxon>Streptophyta</taxon>
        <taxon>Embryophyta</taxon>
        <taxon>Tracheophyta</taxon>
        <taxon>Spermatophyta</taxon>
        <taxon>Magnoliopsida</taxon>
        <taxon>Liliopsida</taxon>
        <taxon>Asparagales</taxon>
        <taxon>Iridaceae</taxon>
        <taxon>Iridoideae</taxon>
        <taxon>Irideae</taxon>
        <taxon>Iris</taxon>
    </lineage>
</organism>
<evidence type="ECO:0000256" key="1">
    <source>
        <dbReference type="PIRSR" id="PIRSR601310-1"/>
    </source>
</evidence>
<dbReference type="SUPFAM" id="SSF54197">
    <property type="entry name" value="HIT-like"/>
    <property type="match status" value="1"/>
</dbReference>
<dbReference type="Proteomes" id="UP001140949">
    <property type="component" value="Unassembled WGS sequence"/>
</dbReference>
<feature type="region of interest" description="Disordered" evidence="4">
    <location>
        <begin position="1"/>
        <end position="46"/>
    </location>
</feature>
<dbReference type="InterPro" id="IPR036265">
    <property type="entry name" value="HIT-like_sf"/>
</dbReference>
<dbReference type="PROSITE" id="PS00892">
    <property type="entry name" value="HIT_1"/>
    <property type="match status" value="1"/>
</dbReference>
<dbReference type="PANTHER" id="PTHR47670">
    <property type="entry name" value="ADENYLYLSULFATASE HINT3"/>
    <property type="match status" value="1"/>
</dbReference>
<dbReference type="InterPro" id="IPR019808">
    <property type="entry name" value="Histidine_triad_CS"/>
</dbReference>
<dbReference type="GO" id="GO:0009150">
    <property type="term" value="P:purine ribonucleotide metabolic process"/>
    <property type="evidence" value="ECO:0007669"/>
    <property type="project" value="TreeGrafter"/>
</dbReference>
<gene>
    <name evidence="6" type="ORF">M6B38_409240</name>
</gene>
<evidence type="ECO:0000256" key="3">
    <source>
        <dbReference type="PROSITE-ProRule" id="PRU00464"/>
    </source>
</evidence>